<keyword evidence="3 10" id="KW-0813">Transport</keyword>
<comment type="subcellular location">
    <subcellularLocation>
        <location evidence="1">Mitochondrion intermembrane space</location>
    </subcellularLocation>
</comment>
<accession>A0A151ZF88</accession>
<evidence type="ECO:0000313" key="13">
    <source>
        <dbReference type="Proteomes" id="UP000076078"/>
    </source>
</evidence>
<dbReference type="EMBL" id="LODT01000029">
    <property type="protein sequence ID" value="KYQ92633.1"/>
    <property type="molecule type" value="Genomic_DNA"/>
</dbReference>
<dbReference type="PANTHER" id="PTHR11961">
    <property type="entry name" value="CYTOCHROME C"/>
    <property type="match status" value="1"/>
</dbReference>
<evidence type="ECO:0000256" key="10">
    <source>
        <dbReference type="RuleBase" id="RU004427"/>
    </source>
</evidence>
<dbReference type="Gene3D" id="1.10.760.10">
    <property type="entry name" value="Cytochrome c-like domain"/>
    <property type="match status" value="1"/>
</dbReference>
<evidence type="ECO:0000256" key="1">
    <source>
        <dbReference type="ARBA" id="ARBA00004569"/>
    </source>
</evidence>
<dbReference type="GO" id="GO:0020037">
    <property type="term" value="F:heme binding"/>
    <property type="evidence" value="ECO:0007669"/>
    <property type="project" value="InterPro"/>
</dbReference>
<dbReference type="GO" id="GO:0009055">
    <property type="term" value="F:electron transfer activity"/>
    <property type="evidence" value="ECO:0007669"/>
    <property type="project" value="InterPro"/>
</dbReference>
<evidence type="ECO:0000256" key="4">
    <source>
        <dbReference type="ARBA" id="ARBA00022617"/>
    </source>
</evidence>
<comment type="PTM">
    <text evidence="10">Binds 1 heme group per subunit.</text>
</comment>
<evidence type="ECO:0000256" key="7">
    <source>
        <dbReference type="ARBA" id="ARBA00023004"/>
    </source>
</evidence>
<evidence type="ECO:0000256" key="3">
    <source>
        <dbReference type="ARBA" id="ARBA00022448"/>
    </source>
</evidence>
<evidence type="ECO:0000313" key="12">
    <source>
        <dbReference type="EMBL" id="KYQ92633.1"/>
    </source>
</evidence>
<comment type="function">
    <text evidence="10">Electron carrier protein. The oxidized form of the cytochrome c heme group can accept an electron from the heme group of the cytochrome c1 subunit of cytochrome reductase. Cytochrome c then transfers this electron to the cytochrome oxidase complex, the final protein carrier in the mitochondrial electron-transport chain.</text>
</comment>
<dbReference type="FunFam" id="1.10.760.10:FF:000001">
    <property type="entry name" value="Cytochrome c iso-1"/>
    <property type="match status" value="1"/>
</dbReference>
<evidence type="ECO:0000256" key="5">
    <source>
        <dbReference type="ARBA" id="ARBA00022723"/>
    </source>
</evidence>
<feature type="domain" description="Cytochrome c" evidence="11">
    <location>
        <begin position="8"/>
        <end position="109"/>
    </location>
</feature>
<dbReference type="InterPro" id="IPR009056">
    <property type="entry name" value="Cyt_c-like_dom"/>
</dbReference>
<keyword evidence="13" id="KW-1185">Reference proteome</keyword>
<protein>
    <submittedName>
        <fullName evidence="12">Cytochrome c</fullName>
    </submittedName>
</protein>
<gene>
    <name evidence="12" type="ORF">DLAC_06629</name>
</gene>
<evidence type="ECO:0000259" key="11">
    <source>
        <dbReference type="PROSITE" id="PS51007"/>
    </source>
</evidence>
<name>A0A151ZF88_TIELA</name>
<dbReference type="GO" id="GO:0005758">
    <property type="term" value="C:mitochondrial intermembrane space"/>
    <property type="evidence" value="ECO:0007669"/>
    <property type="project" value="UniProtKB-SubCell"/>
</dbReference>
<keyword evidence="5 8" id="KW-0479">Metal-binding</keyword>
<dbReference type="OMA" id="KARCAQC"/>
<dbReference type="FunCoup" id="A0A151ZF88">
    <property type="interactions" value="240"/>
</dbReference>
<dbReference type="STRING" id="361077.A0A151ZF88"/>
<keyword evidence="7 8" id="KW-0408">Iron</keyword>
<keyword evidence="10" id="KW-0496">Mitochondrion</keyword>
<evidence type="ECO:0000256" key="9">
    <source>
        <dbReference type="RuleBase" id="RU004426"/>
    </source>
</evidence>
<dbReference type="OrthoDB" id="449280at2759"/>
<evidence type="ECO:0000256" key="8">
    <source>
        <dbReference type="PROSITE-ProRule" id="PRU00433"/>
    </source>
</evidence>
<keyword evidence="4 8" id="KW-0349">Heme</keyword>
<dbReference type="SUPFAM" id="SSF46626">
    <property type="entry name" value="Cytochrome c"/>
    <property type="match status" value="1"/>
</dbReference>
<reference evidence="12 13" key="1">
    <citation type="submission" date="2015-12" db="EMBL/GenBank/DDBJ databases">
        <title>Dictyostelia acquired genes for synthesis and detection of signals that induce cell-type specialization by lateral gene transfer from prokaryotes.</title>
        <authorList>
            <person name="Gloeckner G."/>
            <person name="Schaap P."/>
        </authorList>
    </citation>
    <scope>NUCLEOTIDE SEQUENCE [LARGE SCALE GENOMIC DNA]</scope>
    <source>
        <strain evidence="12 13">TK</strain>
    </source>
</reference>
<comment type="similarity">
    <text evidence="2 9">Belongs to the cytochrome c family.</text>
</comment>
<dbReference type="PRINTS" id="PR00604">
    <property type="entry name" value="CYTCHRMECIAB"/>
</dbReference>
<evidence type="ECO:0000256" key="2">
    <source>
        <dbReference type="ARBA" id="ARBA00006488"/>
    </source>
</evidence>
<dbReference type="GO" id="GO:0046872">
    <property type="term" value="F:metal ion binding"/>
    <property type="evidence" value="ECO:0007669"/>
    <property type="project" value="UniProtKB-KW"/>
</dbReference>
<sequence>MIDEVNPGNVENGEKLFKARCAQCHTTAAGAPNKQGPNLYGLFGRKSGTVEGYAYSPANQAAGILWGEQTLFDYLENPKKYIPKTKMAFAGFKSAEDRNDTIAYLKQATA</sequence>
<organism evidence="12 13">
    <name type="scientific">Tieghemostelium lacteum</name>
    <name type="common">Slime mold</name>
    <name type="synonym">Dictyostelium lacteum</name>
    <dbReference type="NCBI Taxonomy" id="361077"/>
    <lineage>
        <taxon>Eukaryota</taxon>
        <taxon>Amoebozoa</taxon>
        <taxon>Evosea</taxon>
        <taxon>Eumycetozoa</taxon>
        <taxon>Dictyostelia</taxon>
        <taxon>Dictyosteliales</taxon>
        <taxon>Raperosteliaceae</taxon>
        <taxon>Tieghemostelium</taxon>
    </lineage>
</organism>
<proteinExistence type="inferred from homology"/>
<comment type="caution">
    <text evidence="12">The sequence shown here is derived from an EMBL/GenBank/DDBJ whole genome shotgun (WGS) entry which is preliminary data.</text>
</comment>
<dbReference type="AlphaFoldDB" id="A0A151ZF88"/>
<keyword evidence="6 10" id="KW-0249">Electron transport</keyword>
<dbReference type="Pfam" id="PF00034">
    <property type="entry name" value="Cytochrom_C"/>
    <property type="match status" value="1"/>
</dbReference>
<dbReference type="PROSITE" id="PS51007">
    <property type="entry name" value="CYTC"/>
    <property type="match status" value="1"/>
</dbReference>
<keyword evidence="10" id="KW-0679">Respiratory chain</keyword>
<dbReference type="InParanoid" id="A0A151ZF88"/>
<dbReference type="InterPro" id="IPR036909">
    <property type="entry name" value="Cyt_c-like_dom_sf"/>
</dbReference>
<dbReference type="InterPro" id="IPR002327">
    <property type="entry name" value="Cyt_c_1A/1B"/>
</dbReference>
<dbReference type="Proteomes" id="UP000076078">
    <property type="component" value="Unassembled WGS sequence"/>
</dbReference>
<evidence type="ECO:0000256" key="6">
    <source>
        <dbReference type="ARBA" id="ARBA00022982"/>
    </source>
</evidence>